<dbReference type="PATRIC" id="fig|1598.90.peg.899"/>
<dbReference type="InterPro" id="IPR002560">
    <property type="entry name" value="Transposase_DDE"/>
</dbReference>
<reference evidence="3 4" key="1">
    <citation type="submission" date="2014-06" db="EMBL/GenBank/DDBJ databases">
        <title>Genetic determinant of reutericyclin biosynthesis of Lactobacillus reuteri.</title>
        <authorList>
            <person name="Lin X."/>
            <person name="Duar R."/>
            <person name="Walter J."/>
            <person name="Gaenzle M."/>
        </authorList>
    </citation>
    <scope>NUCLEOTIDE SEQUENCE [LARGE SCALE GENOMIC DNA]</scope>
    <source>
        <strain evidence="3 4">LTH2584</strain>
    </source>
</reference>
<comment type="caution">
    <text evidence="3">The sequence shown here is derived from an EMBL/GenBank/DDBJ whole genome shotgun (WGS) entry which is preliminary data.</text>
</comment>
<dbReference type="PANTHER" id="PTHR33498">
    <property type="entry name" value="TRANSPOSASE FOR INSERTION SEQUENCE ELEMENT IS1557"/>
    <property type="match status" value="1"/>
</dbReference>
<feature type="domain" description="Transposase IS204/IS1001/IS1096/IS1165 zinc-finger" evidence="2">
    <location>
        <begin position="50"/>
        <end position="93"/>
    </location>
</feature>
<dbReference type="InterPro" id="IPR029261">
    <property type="entry name" value="Transposase_Znf"/>
</dbReference>
<proteinExistence type="predicted"/>
<dbReference type="Pfam" id="PF01610">
    <property type="entry name" value="DDE_Tnp_ISL3"/>
    <property type="match status" value="1"/>
</dbReference>
<accession>A0A073JQ12</accession>
<dbReference type="Proteomes" id="UP000027731">
    <property type="component" value="Unassembled WGS sequence"/>
</dbReference>
<evidence type="ECO:0000259" key="2">
    <source>
        <dbReference type="Pfam" id="PF14690"/>
    </source>
</evidence>
<gene>
    <name evidence="3" type="ORF">LR3_07335</name>
</gene>
<feature type="domain" description="Transposase IS204/IS1001/IS1096/IS1165 DDE" evidence="1">
    <location>
        <begin position="163"/>
        <end position="410"/>
    </location>
</feature>
<dbReference type="NCBIfam" id="NF033550">
    <property type="entry name" value="transpos_ISL3"/>
    <property type="match status" value="1"/>
</dbReference>
<dbReference type="EMBL" id="JOSX01000013">
    <property type="protein sequence ID" value="KEK15576.1"/>
    <property type="molecule type" value="Genomic_DNA"/>
</dbReference>
<protein>
    <submittedName>
        <fullName evidence="3">Transposase</fullName>
    </submittedName>
</protein>
<evidence type="ECO:0000313" key="4">
    <source>
        <dbReference type="Proteomes" id="UP000027731"/>
    </source>
</evidence>
<sequence length="415" mass="48483">MSHNDSILNILGIKDKNIKIISVEEAEHNDDSVKEYITLITATLSYPINRCRNCGFPTVNKDGFRKTHVRLASLNGRRYELELRKQRYKCKSCHTTFGAITNLTKENQTLSNDLKNQIMLLARKGLSGQLIAEICHCSPSSVRRTILERMEPHYRVAKLPKHLCFDEFRSTKSVMSFICCDAETHQIVTKLQDRLSPTIIDYFESRYSKAERECVQSVVIDLNAQYQSFIYRLFPNANIIIDRFHLVQSAGRALDNCRISILKQLNKQSREYKIMKSHWKPFHKKAEDLHPEEVVFLRSVKQYMTRQNAVDLITSKFSKFDEVYQTYQDITKALNERNSELLESTILDYQKTNTEMDTAIQTLRQNRKYVLNSAKFEYSNGPLEGINRKIKTLKRTCYGFANQKFFFLRIDCIFS</sequence>
<evidence type="ECO:0000259" key="1">
    <source>
        <dbReference type="Pfam" id="PF01610"/>
    </source>
</evidence>
<name>A0A073JQ12_LIMRT</name>
<dbReference type="Pfam" id="PF14690">
    <property type="entry name" value="Zn_ribbon_ISL3"/>
    <property type="match status" value="1"/>
</dbReference>
<evidence type="ECO:0000313" key="3">
    <source>
        <dbReference type="EMBL" id="KEK15576.1"/>
    </source>
</evidence>
<dbReference type="PANTHER" id="PTHR33498:SF1">
    <property type="entry name" value="TRANSPOSASE FOR INSERTION SEQUENCE ELEMENT IS1557"/>
    <property type="match status" value="1"/>
</dbReference>
<dbReference type="AlphaFoldDB" id="A0A073JQ12"/>
<organism evidence="3 4">
    <name type="scientific">Limosilactobacillus reuteri</name>
    <name type="common">Lactobacillus reuteri</name>
    <dbReference type="NCBI Taxonomy" id="1598"/>
    <lineage>
        <taxon>Bacteria</taxon>
        <taxon>Bacillati</taxon>
        <taxon>Bacillota</taxon>
        <taxon>Bacilli</taxon>
        <taxon>Lactobacillales</taxon>
        <taxon>Lactobacillaceae</taxon>
        <taxon>Limosilactobacillus</taxon>
    </lineage>
</organism>
<dbReference type="InterPro" id="IPR047951">
    <property type="entry name" value="Transpos_ISL3"/>
</dbReference>